<evidence type="ECO:0000256" key="2">
    <source>
        <dbReference type="SAM" id="SignalP"/>
    </source>
</evidence>
<name>A0A6N4R2M5_BLAVI</name>
<accession>A0A6N4R2M5</accession>
<evidence type="ECO:0000256" key="1">
    <source>
        <dbReference type="SAM" id="MobiDB-lite"/>
    </source>
</evidence>
<feature type="compositionally biased region" description="Polar residues" evidence="1">
    <location>
        <begin position="94"/>
        <end position="111"/>
    </location>
</feature>
<protein>
    <recommendedName>
        <fullName evidence="5">Secreted protein</fullName>
    </recommendedName>
</protein>
<feature type="chain" id="PRO_5026858882" description="Secreted protein" evidence="2">
    <location>
        <begin position="24"/>
        <end position="127"/>
    </location>
</feature>
<feature type="compositionally biased region" description="Polar residues" evidence="1">
    <location>
        <begin position="118"/>
        <end position="127"/>
    </location>
</feature>
<organism evidence="3 4">
    <name type="scientific">Blastochloris viridis</name>
    <name type="common">Rhodopseudomonas viridis</name>
    <dbReference type="NCBI Taxonomy" id="1079"/>
    <lineage>
        <taxon>Bacteria</taxon>
        <taxon>Pseudomonadati</taxon>
        <taxon>Pseudomonadota</taxon>
        <taxon>Alphaproteobacteria</taxon>
        <taxon>Hyphomicrobiales</taxon>
        <taxon>Blastochloridaceae</taxon>
        <taxon>Blastochloris</taxon>
    </lineage>
</organism>
<sequence>MKPLTAVVACATLAIGLVGNAIAADCAANAASNAQVIAKAKAAATSKEREAILLSAINANPANAVCLLKLSIDMSDDIEPAAGEEGNFNAADLGNTTTTNEAPPAENASQINERRDTGSASPVTPAI</sequence>
<dbReference type="EMBL" id="VAFM01000001">
    <property type="protein sequence ID" value="TKW61356.1"/>
    <property type="molecule type" value="Genomic_DNA"/>
</dbReference>
<proteinExistence type="predicted"/>
<dbReference type="AlphaFoldDB" id="A0A6N4R2M5"/>
<feature type="region of interest" description="Disordered" evidence="1">
    <location>
        <begin position="79"/>
        <end position="127"/>
    </location>
</feature>
<dbReference type="Proteomes" id="UP000320948">
    <property type="component" value="Unassembled WGS sequence"/>
</dbReference>
<keyword evidence="2" id="KW-0732">Signal</keyword>
<comment type="caution">
    <text evidence="3">The sequence shown here is derived from an EMBL/GenBank/DDBJ whole genome shotgun (WGS) entry which is preliminary data.</text>
</comment>
<gene>
    <name evidence="3" type="ORF">DI628_01645</name>
</gene>
<evidence type="ECO:0000313" key="4">
    <source>
        <dbReference type="Proteomes" id="UP000320948"/>
    </source>
</evidence>
<feature type="signal peptide" evidence="2">
    <location>
        <begin position="1"/>
        <end position="23"/>
    </location>
</feature>
<evidence type="ECO:0008006" key="5">
    <source>
        <dbReference type="Google" id="ProtNLM"/>
    </source>
</evidence>
<evidence type="ECO:0000313" key="3">
    <source>
        <dbReference type="EMBL" id="TKW61356.1"/>
    </source>
</evidence>
<reference evidence="3 4" key="1">
    <citation type="journal article" date="2017" name="Nat. Commun.">
        <title>In situ click chemistry generation of cyclooxygenase-2 inhibitors.</title>
        <authorList>
            <person name="Bhardwaj A."/>
            <person name="Kaur J."/>
            <person name="Wuest M."/>
            <person name="Wuest F."/>
        </authorList>
    </citation>
    <scope>NUCLEOTIDE SEQUENCE [LARGE SCALE GENOMIC DNA]</scope>
    <source>
        <strain evidence="3">S2_018_000_R2_106</strain>
    </source>
</reference>